<evidence type="ECO:0000313" key="1">
    <source>
        <dbReference type="EMBL" id="CAH3141390.1"/>
    </source>
</evidence>
<proteinExistence type="predicted"/>
<dbReference type="Proteomes" id="UP001159405">
    <property type="component" value="Unassembled WGS sequence"/>
</dbReference>
<protein>
    <submittedName>
        <fullName evidence="1">Uncharacterized protein</fullName>
    </submittedName>
</protein>
<evidence type="ECO:0000313" key="2">
    <source>
        <dbReference type="Proteomes" id="UP001159405"/>
    </source>
</evidence>
<name>A0ABN8PDC8_9CNID</name>
<keyword evidence="2" id="KW-1185">Reference proteome</keyword>
<accession>A0ABN8PDC8</accession>
<reference evidence="1 2" key="1">
    <citation type="submission" date="2022-05" db="EMBL/GenBank/DDBJ databases">
        <authorList>
            <consortium name="Genoscope - CEA"/>
            <person name="William W."/>
        </authorList>
    </citation>
    <scope>NUCLEOTIDE SEQUENCE [LARGE SCALE GENOMIC DNA]</scope>
</reference>
<sequence>MHRKTKTVMTMNKELHLRSDTTRTLSIKEERGTSRDVQSRRPDIIFLDEQAREAKIIDIVNPGDGQVKDKELEKKEKSQILRKNLGKL</sequence>
<organism evidence="1 2">
    <name type="scientific">Porites lobata</name>
    <dbReference type="NCBI Taxonomy" id="104759"/>
    <lineage>
        <taxon>Eukaryota</taxon>
        <taxon>Metazoa</taxon>
        <taxon>Cnidaria</taxon>
        <taxon>Anthozoa</taxon>
        <taxon>Hexacorallia</taxon>
        <taxon>Scleractinia</taxon>
        <taxon>Fungiina</taxon>
        <taxon>Poritidae</taxon>
        <taxon>Porites</taxon>
    </lineage>
</organism>
<comment type="caution">
    <text evidence="1">The sequence shown here is derived from an EMBL/GenBank/DDBJ whole genome shotgun (WGS) entry which is preliminary data.</text>
</comment>
<dbReference type="EMBL" id="CALNXK010000066">
    <property type="protein sequence ID" value="CAH3141390.1"/>
    <property type="molecule type" value="Genomic_DNA"/>
</dbReference>
<gene>
    <name evidence="1" type="ORF">PLOB_00041798</name>
</gene>